<dbReference type="UniPathway" id="UPA00050">
    <property type="reaction ID" value="UER00064"/>
</dbReference>
<dbReference type="Pfam" id="PF00288">
    <property type="entry name" value="GHMP_kinases_N"/>
    <property type="match status" value="1"/>
</dbReference>
<evidence type="ECO:0000256" key="9">
    <source>
        <dbReference type="ARBA" id="ARBA00022777"/>
    </source>
</evidence>
<dbReference type="GO" id="GO:0009088">
    <property type="term" value="P:threonine biosynthetic process"/>
    <property type="evidence" value="ECO:0007669"/>
    <property type="project" value="UniProtKB-UniRule"/>
</dbReference>
<dbReference type="EC" id="2.7.1.39" evidence="3 13"/>
<dbReference type="Proteomes" id="UP000559117">
    <property type="component" value="Unassembled WGS sequence"/>
</dbReference>
<dbReference type="SUPFAM" id="SSF54211">
    <property type="entry name" value="Ribosomal protein S5 domain 2-like"/>
    <property type="match status" value="1"/>
</dbReference>
<keyword evidence="9 13" id="KW-0418">Kinase</keyword>
<evidence type="ECO:0000313" key="17">
    <source>
        <dbReference type="Proteomes" id="UP000559117"/>
    </source>
</evidence>
<name>A0A840UFG4_9FIRM</name>
<evidence type="ECO:0000256" key="7">
    <source>
        <dbReference type="ARBA" id="ARBA00022697"/>
    </source>
</evidence>
<dbReference type="PRINTS" id="PR00958">
    <property type="entry name" value="HOMSERKINASE"/>
</dbReference>
<comment type="caution">
    <text evidence="16">The sequence shown here is derived from an EMBL/GenBank/DDBJ whole genome shotgun (WGS) entry which is preliminary data.</text>
</comment>
<dbReference type="SUPFAM" id="SSF55060">
    <property type="entry name" value="GHMP Kinase, C-terminal domain"/>
    <property type="match status" value="1"/>
</dbReference>
<dbReference type="Pfam" id="PF08544">
    <property type="entry name" value="GHMP_kinases_C"/>
    <property type="match status" value="1"/>
</dbReference>
<comment type="pathway">
    <text evidence="1 13">Amino-acid biosynthesis; L-threonine biosynthesis; L-threonine from L-aspartate: step 4/5.</text>
</comment>
<dbReference type="InterPro" id="IPR036554">
    <property type="entry name" value="GHMP_kinase_C_sf"/>
</dbReference>
<keyword evidence="8 13" id="KW-0547">Nucleotide-binding</keyword>
<gene>
    <name evidence="13" type="primary">thrB</name>
    <name evidence="16" type="ORF">HNR32_001620</name>
</gene>
<dbReference type="GO" id="GO:0005524">
    <property type="term" value="F:ATP binding"/>
    <property type="evidence" value="ECO:0007669"/>
    <property type="project" value="UniProtKB-UniRule"/>
</dbReference>
<feature type="binding site" evidence="13">
    <location>
        <begin position="92"/>
        <end position="102"/>
    </location>
    <ligand>
        <name>ATP</name>
        <dbReference type="ChEBI" id="CHEBI:30616"/>
    </ligand>
</feature>
<keyword evidence="13" id="KW-0963">Cytoplasm</keyword>
<evidence type="ECO:0000256" key="5">
    <source>
        <dbReference type="ARBA" id="ARBA00022605"/>
    </source>
</evidence>
<dbReference type="InterPro" id="IPR000870">
    <property type="entry name" value="Homoserine_kinase"/>
</dbReference>
<evidence type="ECO:0000259" key="14">
    <source>
        <dbReference type="Pfam" id="PF00288"/>
    </source>
</evidence>
<protein>
    <recommendedName>
        <fullName evidence="4 13">Homoserine kinase</fullName>
        <shortName evidence="13">HK</shortName>
        <shortName evidence="13">HSK</shortName>
        <ecNumber evidence="3 13">2.7.1.39</ecNumber>
    </recommendedName>
</protein>
<dbReference type="InterPro" id="IPR006203">
    <property type="entry name" value="GHMP_knse_ATP-bd_CS"/>
</dbReference>
<comment type="similarity">
    <text evidence="2 13">Belongs to the GHMP kinase family. Homoserine kinase subfamily.</text>
</comment>
<dbReference type="PROSITE" id="PS00627">
    <property type="entry name" value="GHMP_KINASES_ATP"/>
    <property type="match status" value="1"/>
</dbReference>
<dbReference type="InterPro" id="IPR013750">
    <property type="entry name" value="GHMP_kinase_C_dom"/>
</dbReference>
<dbReference type="RefSeq" id="WP_183861437.1">
    <property type="nucleotide sequence ID" value="NZ_JACHFH010000018.1"/>
</dbReference>
<keyword evidence="17" id="KW-1185">Reference proteome</keyword>
<dbReference type="PIRSF" id="PIRSF000676">
    <property type="entry name" value="Homoser_kin"/>
    <property type="match status" value="1"/>
</dbReference>
<dbReference type="Gene3D" id="3.30.230.10">
    <property type="match status" value="1"/>
</dbReference>
<dbReference type="NCBIfam" id="TIGR00191">
    <property type="entry name" value="thrB"/>
    <property type="match status" value="1"/>
</dbReference>
<evidence type="ECO:0000313" key="16">
    <source>
        <dbReference type="EMBL" id="MBB5336471.1"/>
    </source>
</evidence>
<keyword evidence="5 13" id="KW-0028">Amino-acid biosynthesis</keyword>
<feature type="domain" description="GHMP kinase N-terminal" evidence="14">
    <location>
        <begin position="63"/>
        <end position="145"/>
    </location>
</feature>
<dbReference type="AlphaFoldDB" id="A0A840UFG4"/>
<evidence type="ECO:0000256" key="1">
    <source>
        <dbReference type="ARBA" id="ARBA00005015"/>
    </source>
</evidence>
<keyword evidence="6 13" id="KW-0808">Transferase</keyword>
<evidence type="ECO:0000256" key="10">
    <source>
        <dbReference type="ARBA" id="ARBA00022840"/>
    </source>
</evidence>
<evidence type="ECO:0000256" key="4">
    <source>
        <dbReference type="ARBA" id="ARBA00017858"/>
    </source>
</evidence>
<evidence type="ECO:0000256" key="11">
    <source>
        <dbReference type="ARBA" id="ARBA00049375"/>
    </source>
</evidence>
<dbReference type="NCBIfam" id="NF002288">
    <property type="entry name" value="PRK01212.1-4"/>
    <property type="match status" value="1"/>
</dbReference>
<dbReference type="GO" id="GO:0004413">
    <property type="term" value="F:homoserine kinase activity"/>
    <property type="evidence" value="ECO:0007669"/>
    <property type="project" value="UniProtKB-UniRule"/>
</dbReference>
<evidence type="ECO:0000259" key="15">
    <source>
        <dbReference type="Pfam" id="PF08544"/>
    </source>
</evidence>
<evidence type="ECO:0000256" key="13">
    <source>
        <dbReference type="HAMAP-Rule" id="MF_00384"/>
    </source>
</evidence>
<comment type="function">
    <text evidence="12 13">Catalyzes the ATP-dependent phosphorylation of L-homoserine to L-homoserine phosphate.</text>
</comment>
<dbReference type="GO" id="GO:0005737">
    <property type="term" value="C:cytoplasm"/>
    <property type="evidence" value="ECO:0007669"/>
    <property type="project" value="UniProtKB-SubCell"/>
</dbReference>
<evidence type="ECO:0000256" key="3">
    <source>
        <dbReference type="ARBA" id="ARBA00012078"/>
    </source>
</evidence>
<evidence type="ECO:0000256" key="8">
    <source>
        <dbReference type="ARBA" id="ARBA00022741"/>
    </source>
</evidence>
<dbReference type="EMBL" id="JACHFH010000018">
    <property type="protein sequence ID" value="MBB5336471.1"/>
    <property type="molecule type" value="Genomic_DNA"/>
</dbReference>
<evidence type="ECO:0000256" key="12">
    <source>
        <dbReference type="ARBA" id="ARBA00049954"/>
    </source>
</evidence>
<feature type="domain" description="GHMP kinase C-terminal" evidence="15">
    <location>
        <begin position="223"/>
        <end position="273"/>
    </location>
</feature>
<dbReference type="Gene3D" id="3.30.70.890">
    <property type="entry name" value="GHMP kinase, C-terminal domain"/>
    <property type="match status" value="1"/>
</dbReference>
<keyword evidence="10 13" id="KW-0067">ATP-binding</keyword>
<comment type="catalytic activity">
    <reaction evidence="11 13">
        <text>L-homoserine + ATP = O-phospho-L-homoserine + ADP + H(+)</text>
        <dbReference type="Rhea" id="RHEA:13985"/>
        <dbReference type="ChEBI" id="CHEBI:15378"/>
        <dbReference type="ChEBI" id="CHEBI:30616"/>
        <dbReference type="ChEBI" id="CHEBI:57476"/>
        <dbReference type="ChEBI" id="CHEBI:57590"/>
        <dbReference type="ChEBI" id="CHEBI:456216"/>
        <dbReference type="EC" id="2.7.1.39"/>
    </reaction>
</comment>
<dbReference type="InterPro" id="IPR014721">
    <property type="entry name" value="Ribsml_uS5_D2-typ_fold_subgr"/>
</dbReference>
<dbReference type="PANTHER" id="PTHR20861">
    <property type="entry name" value="HOMOSERINE/4-DIPHOSPHOCYTIDYL-2-C-METHYL-D-ERYTHRITOL KINASE"/>
    <property type="match status" value="1"/>
</dbReference>
<evidence type="ECO:0000256" key="2">
    <source>
        <dbReference type="ARBA" id="ARBA00007370"/>
    </source>
</evidence>
<comment type="subcellular location">
    <subcellularLocation>
        <location evidence="13">Cytoplasm</location>
    </subcellularLocation>
</comment>
<evidence type="ECO:0000256" key="6">
    <source>
        <dbReference type="ARBA" id="ARBA00022679"/>
    </source>
</evidence>
<accession>A0A840UFG4</accession>
<dbReference type="PANTHER" id="PTHR20861:SF1">
    <property type="entry name" value="HOMOSERINE KINASE"/>
    <property type="match status" value="1"/>
</dbReference>
<sequence>MGKSETVKVRVPATTANCGPGFDALGIACNIYNELELTLFTNEVLEIAVSGEGKQYLPTDDSNLIWHVIKDLLQKTNSSYKGAHIKMHNNIPLSHGLGSSAAAIVAGILAFNLAVGEPFSKEEMLKIATDVEGHPDNVAPAIFGGMTISLQENDAVKTFSFIPQLPLKMIVAVPEFFLATKKARQVLPEKISVKDAAFNIAHAASLVAAMCTGSSDVLRYAFADKLHQPYRAALIPGMYDVFAAAEQAGALGAALSGAGPSLIAFTIDNENAIGEAMVKAFAAHSIDSHYLILDIDAQGAMRI</sequence>
<dbReference type="HAMAP" id="MF_00384">
    <property type="entry name" value="Homoser_kinase"/>
    <property type="match status" value="1"/>
</dbReference>
<organism evidence="16 17">
    <name type="scientific">Pectinatus brassicae</name>
    <dbReference type="NCBI Taxonomy" id="862415"/>
    <lineage>
        <taxon>Bacteria</taxon>
        <taxon>Bacillati</taxon>
        <taxon>Bacillota</taxon>
        <taxon>Negativicutes</taxon>
        <taxon>Selenomonadales</taxon>
        <taxon>Selenomonadaceae</taxon>
        <taxon>Pectinatus</taxon>
    </lineage>
</organism>
<reference evidence="16 17" key="1">
    <citation type="submission" date="2020-08" db="EMBL/GenBank/DDBJ databases">
        <title>Genomic Encyclopedia of Type Strains, Phase IV (KMG-IV): sequencing the most valuable type-strain genomes for metagenomic binning, comparative biology and taxonomic classification.</title>
        <authorList>
            <person name="Goeker M."/>
        </authorList>
    </citation>
    <scope>NUCLEOTIDE SEQUENCE [LARGE SCALE GENOMIC DNA]</scope>
    <source>
        <strain evidence="16 17">DSM 24661</strain>
    </source>
</reference>
<dbReference type="InterPro" id="IPR006204">
    <property type="entry name" value="GHMP_kinase_N_dom"/>
</dbReference>
<keyword evidence="7 13" id="KW-0791">Threonine biosynthesis</keyword>
<proteinExistence type="inferred from homology"/>
<dbReference type="InterPro" id="IPR020568">
    <property type="entry name" value="Ribosomal_Su5_D2-typ_SF"/>
</dbReference>